<dbReference type="InterPro" id="IPR031052">
    <property type="entry name" value="FHY3/FAR1"/>
</dbReference>
<dbReference type="OMA" id="SGENCTP"/>
<keyword evidence="4 6" id="KW-0862">Zinc</keyword>
<comment type="function">
    <text evidence="6">Putative transcription activator involved in regulating light control of development.</text>
</comment>
<evidence type="ECO:0000313" key="8">
    <source>
        <dbReference type="EnsemblPlants" id="Solyc10g084220.2.1"/>
    </source>
</evidence>
<feature type="domain" description="SWIM-type" evidence="7">
    <location>
        <begin position="687"/>
        <end position="723"/>
    </location>
</feature>
<dbReference type="InterPro" id="IPR007527">
    <property type="entry name" value="Znf_SWIM"/>
</dbReference>
<dbReference type="InterPro" id="IPR018289">
    <property type="entry name" value="MULE_transposase_dom"/>
</dbReference>
<evidence type="ECO:0000256" key="4">
    <source>
        <dbReference type="ARBA" id="ARBA00022833"/>
    </source>
</evidence>
<keyword evidence="3 5" id="KW-0863">Zinc-finger</keyword>
<reference evidence="8" key="2">
    <citation type="submission" date="2019-01" db="UniProtKB">
        <authorList>
            <consortium name="EnsemblPlants"/>
        </authorList>
    </citation>
    <scope>IDENTIFICATION</scope>
    <source>
        <strain evidence="8">cv. Heinz 1706</strain>
    </source>
</reference>
<dbReference type="PANTHER" id="PTHR31669">
    <property type="entry name" value="PROTEIN FAR1-RELATED SEQUENCE 10-RELATED"/>
    <property type="match status" value="1"/>
</dbReference>
<dbReference type="SMART" id="SM00575">
    <property type="entry name" value="ZnF_PMZ"/>
    <property type="match status" value="1"/>
</dbReference>
<keyword evidence="6" id="KW-0539">Nucleus</keyword>
<comment type="similarity">
    <text evidence="1 6">Belongs to the FHY3/FAR1 family.</text>
</comment>
<evidence type="ECO:0000256" key="2">
    <source>
        <dbReference type="ARBA" id="ARBA00022723"/>
    </source>
</evidence>
<dbReference type="GO" id="GO:0008270">
    <property type="term" value="F:zinc ion binding"/>
    <property type="evidence" value="ECO:0007669"/>
    <property type="project" value="UniProtKB-UniRule"/>
</dbReference>
<comment type="subcellular location">
    <subcellularLocation>
        <location evidence="6">Nucleus</location>
    </subcellularLocation>
</comment>
<dbReference type="Gramene" id="Solyc10g084220.2.1">
    <property type="protein sequence ID" value="Solyc10g084220.2.1"/>
    <property type="gene ID" value="Solyc10g084220.2"/>
</dbReference>
<evidence type="ECO:0000313" key="9">
    <source>
        <dbReference type="Proteomes" id="UP000004994"/>
    </source>
</evidence>
<dbReference type="InterPro" id="IPR006564">
    <property type="entry name" value="Znf_PMZ"/>
</dbReference>
<dbReference type="PANTHER" id="PTHR31669:SF149">
    <property type="entry name" value="PROTEIN FAR1-RELATED SEQUENCE 12-RELATED"/>
    <property type="match status" value="1"/>
</dbReference>
<dbReference type="GO" id="GO:0005634">
    <property type="term" value="C:nucleus"/>
    <property type="evidence" value="ECO:0007669"/>
    <property type="project" value="UniProtKB-SubCell"/>
</dbReference>
<dbReference type="STRING" id="4081.A0A3Q7JGE1"/>
<dbReference type="FunCoup" id="A0A3Q7JGE1">
    <property type="interactions" value="1045"/>
</dbReference>
<dbReference type="AlphaFoldDB" id="A0A3Q7JGE1"/>
<reference evidence="8" key="1">
    <citation type="journal article" date="2012" name="Nature">
        <title>The tomato genome sequence provides insights into fleshy fruit evolution.</title>
        <authorList>
            <consortium name="Tomato Genome Consortium"/>
        </authorList>
    </citation>
    <scope>NUCLEOTIDE SEQUENCE [LARGE SCALE GENOMIC DNA]</scope>
    <source>
        <strain evidence="8">cv. Heinz 1706</strain>
    </source>
</reference>
<dbReference type="InParanoid" id="A0A3Q7JGE1"/>
<keyword evidence="2 6" id="KW-0479">Metal-binding</keyword>
<evidence type="ECO:0000256" key="3">
    <source>
        <dbReference type="ARBA" id="ARBA00022771"/>
    </source>
</evidence>
<dbReference type="Pfam" id="PF03101">
    <property type="entry name" value="FAR1"/>
    <property type="match status" value="2"/>
</dbReference>
<evidence type="ECO:0000256" key="6">
    <source>
        <dbReference type="RuleBase" id="RU367018"/>
    </source>
</evidence>
<protein>
    <recommendedName>
        <fullName evidence="6">Protein FAR1-RELATED SEQUENCE</fullName>
    </recommendedName>
</protein>
<accession>A0A3Q7JGE1</accession>
<keyword evidence="9" id="KW-1185">Reference proteome</keyword>
<evidence type="ECO:0000259" key="7">
    <source>
        <dbReference type="PROSITE" id="PS50966"/>
    </source>
</evidence>
<evidence type="ECO:0000256" key="5">
    <source>
        <dbReference type="PROSITE-ProRule" id="PRU00325"/>
    </source>
</evidence>
<evidence type="ECO:0000256" key="1">
    <source>
        <dbReference type="ARBA" id="ARBA00005889"/>
    </source>
</evidence>
<dbReference type="PaxDb" id="4081-Solyc10g084220.1.1"/>
<dbReference type="GO" id="GO:0006355">
    <property type="term" value="P:regulation of DNA-templated transcription"/>
    <property type="evidence" value="ECO:0007669"/>
    <property type="project" value="UniProtKB-UniRule"/>
</dbReference>
<dbReference type="EnsemblPlants" id="Solyc10g084220.2.1">
    <property type="protein sequence ID" value="Solyc10g084220.2.1"/>
    <property type="gene ID" value="Solyc10g084220.2"/>
</dbReference>
<sequence>MDATPFFRGQKTPLSKVQIFLPPSREEIVTTMTVRAKPVGGLAIATIVKNNGHHRDVEEEGESRLEPNVGLEFDSAEDAQEFYNLYATKIGFRIRIGQLYRSRIDGSVVSRRFVCSKEGFQTTSRTGCPAFIRVQRLDSGKWVLANIKKEHNHDLEHPGEICPSRIQRKIVTPTPTPKSKSASIVVSTRTGLRSLDEDGPSGILDFKRLKREKINGETRSEPYKGLEFVSAAEAYEFYHTHAANTGFKVRIGQLFRSKNDGSITSRRFVCSKEGHQHPSRVGCGAFMRIQRQESGRWLVDRFQNEHNHELGAPIDASERVSSKGFKEELSHGLENMDLVESNGGFSLVTRSRESKIGSDWYNELFDYFQARQADDMGFFYAVEMHKGRAMSVLWADSRSRFSCTQFGDAIVFDTTYRRGSYSVPLASFIGVNHHRQPVLLGCALIAEESEESFTWLFQAWLRAMSGRRPISIVADQDWVIQHSIAQVFPGTHHRFSAWQVVAKEQENIGALLSMNPEFKYEYETSIFQSQTANEFEAAWNVLINKYNLRENTWLKDMYRMRKSWVPLYIKGTFFAGIPTDGSLKSYFGTLLTSQAPLSEFLIRYEKSLEQRREEERKEDFNSFNLQAVLHTKDPIEDQCRRLYTITMFKVFQKELLECYSYVGIKINVEGAISRYLVQKCGNGDERHTVAFNASNLNISCSCKMFEFEGVLCRHALKVFQIMNIRELPSRYILHRWTKDAKYGILRDVDSGGASQDHKALMLWSLREEAKNYIEAGTASLERYKLAFEIMQEGRRNLCCFLLLLFHCYELNCISSDEFQDLYMFGSFQKKEKEKMLIYFHCLLLTKLRKCYIALHFISVVIDHCISQLLVSFINSYFLKH</sequence>
<dbReference type="Proteomes" id="UP000004994">
    <property type="component" value="Chromosome 10"/>
</dbReference>
<dbReference type="Pfam" id="PF04434">
    <property type="entry name" value="SWIM"/>
    <property type="match status" value="1"/>
</dbReference>
<organism evidence="8">
    <name type="scientific">Solanum lycopersicum</name>
    <name type="common">Tomato</name>
    <name type="synonym">Lycopersicon esculentum</name>
    <dbReference type="NCBI Taxonomy" id="4081"/>
    <lineage>
        <taxon>Eukaryota</taxon>
        <taxon>Viridiplantae</taxon>
        <taxon>Streptophyta</taxon>
        <taxon>Embryophyta</taxon>
        <taxon>Tracheophyta</taxon>
        <taxon>Spermatophyta</taxon>
        <taxon>Magnoliopsida</taxon>
        <taxon>eudicotyledons</taxon>
        <taxon>Gunneridae</taxon>
        <taxon>Pentapetalae</taxon>
        <taxon>asterids</taxon>
        <taxon>lamiids</taxon>
        <taxon>Solanales</taxon>
        <taxon>Solanaceae</taxon>
        <taxon>Solanoideae</taxon>
        <taxon>Solaneae</taxon>
        <taxon>Solanum</taxon>
        <taxon>Solanum subgen. Lycopersicon</taxon>
    </lineage>
</organism>
<dbReference type="Pfam" id="PF10551">
    <property type="entry name" value="MULE"/>
    <property type="match status" value="1"/>
</dbReference>
<proteinExistence type="inferred from homology"/>
<name>A0A3Q7JGE1_SOLLC</name>
<dbReference type="InterPro" id="IPR004330">
    <property type="entry name" value="FAR1_DNA_bnd_dom"/>
</dbReference>
<dbReference type="PROSITE" id="PS50966">
    <property type="entry name" value="ZF_SWIM"/>
    <property type="match status" value="1"/>
</dbReference>